<sequence length="121" mass="13413">MGEIIPRTCYCVAVFLRAAFRSRELPRVYECVGCQRSVSRTAAVKPRASILARSSGYPAVCTPSPHTVSAPRVRSIKCEWTVLKSEELDFTKSIPELADAAPDTSVYQIQNNHNKELAKSK</sequence>
<evidence type="ECO:0000313" key="1">
    <source>
        <dbReference type="EMBL" id="GBP42601.1"/>
    </source>
</evidence>
<name>A0A4C1VV12_EUMVA</name>
<reference evidence="1 2" key="1">
    <citation type="journal article" date="2019" name="Commun. Biol.">
        <title>The bagworm genome reveals a unique fibroin gene that provides high tensile strength.</title>
        <authorList>
            <person name="Kono N."/>
            <person name="Nakamura H."/>
            <person name="Ohtoshi R."/>
            <person name="Tomita M."/>
            <person name="Numata K."/>
            <person name="Arakawa K."/>
        </authorList>
    </citation>
    <scope>NUCLEOTIDE SEQUENCE [LARGE SCALE GENOMIC DNA]</scope>
</reference>
<evidence type="ECO:0000313" key="2">
    <source>
        <dbReference type="Proteomes" id="UP000299102"/>
    </source>
</evidence>
<comment type="caution">
    <text evidence="1">The sequence shown here is derived from an EMBL/GenBank/DDBJ whole genome shotgun (WGS) entry which is preliminary data.</text>
</comment>
<dbReference type="Proteomes" id="UP000299102">
    <property type="component" value="Unassembled WGS sequence"/>
</dbReference>
<organism evidence="1 2">
    <name type="scientific">Eumeta variegata</name>
    <name type="common">Bagworm moth</name>
    <name type="synonym">Eumeta japonica</name>
    <dbReference type="NCBI Taxonomy" id="151549"/>
    <lineage>
        <taxon>Eukaryota</taxon>
        <taxon>Metazoa</taxon>
        <taxon>Ecdysozoa</taxon>
        <taxon>Arthropoda</taxon>
        <taxon>Hexapoda</taxon>
        <taxon>Insecta</taxon>
        <taxon>Pterygota</taxon>
        <taxon>Neoptera</taxon>
        <taxon>Endopterygota</taxon>
        <taxon>Lepidoptera</taxon>
        <taxon>Glossata</taxon>
        <taxon>Ditrysia</taxon>
        <taxon>Tineoidea</taxon>
        <taxon>Psychidae</taxon>
        <taxon>Oiketicinae</taxon>
        <taxon>Eumeta</taxon>
    </lineage>
</organism>
<dbReference type="EMBL" id="BGZK01000421">
    <property type="protein sequence ID" value="GBP42601.1"/>
    <property type="molecule type" value="Genomic_DNA"/>
</dbReference>
<proteinExistence type="predicted"/>
<gene>
    <name evidence="1" type="ORF">EVAR_87152_1</name>
</gene>
<keyword evidence="2" id="KW-1185">Reference proteome</keyword>
<dbReference type="AlphaFoldDB" id="A0A4C1VV12"/>
<protein>
    <submittedName>
        <fullName evidence="1">Uncharacterized protein</fullName>
    </submittedName>
</protein>
<accession>A0A4C1VV12</accession>